<proteinExistence type="predicted"/>
<name>A0ABT2HBE3_9MICO</name>
<accession>A0ABT2HBE3</accession>
<dbReference type="RefSeq" id="WP_259543619.1">
    <property type="nucleotide sequence ID" value="NZ_JANLCJ010000556.1"/>
</dbReference>
<comment type="caution">
    <text evidence="1">The sequence shown here is derived from an EMBL/GenBank/DDBJ whole genome shotgun (WGS) entry which is preliminary data.</text>
</comment>
<organism evidence="1 2">
    <name type="scientific">Herbiconiux daphne</name>
    <dbReference type="NCBI Taxonomy" id="2970914"/>
    <lineage>
        <taxon>Bacteria</taxon>
        <taxon>Bacillati</taxon>
        <taxon>Actinomycetota</taxon>
        <taxon>Actinomycetes</taxon>
        <taxon>Micrococcales</taxon>
        <taxon>Microbacteriaceae</taxon>
        <taxon>Herbiconiux</taxon>
    </lineage>
</organism>
<feature type="non-terminal residue" evidence="1">
    <location>
        <position position="1"/>
    </location>
</feature>
<sequence>SMLSGCSVNRGASDLEVCKSLSGDTFYSASDANQVIQERVNAGTMTISPAQCYQIAQQTSVQWAATSANLNQMAIQQQAIEASRQPQQVNVTVNKGYGW</sequence>
<reference evidence="1" key="1">
    <citation type="submission" date="2022-08" db="EMBL/GenBank/DDBJ databases">
        <authorList>
            <person name="Deng Y."/>
            <person name="Han X.-F."/>
            <person name="Zhang Y.-Q."/>
        </authorList>
    </citation>
    <scope>NUCLEOTIDE SEQUENCE</scope>
    <source>
        <strain evidence="1">CPCC 203386</strain>
    </source>
</reference>
<gene>
    <name evidence="1" type="ORF">N1032_26430</name>
</gene>
<dbReference type="EMBL" id="JANLCJ010000556">
    <property type="protein sequence ID" value="MCS5737271.1"/>
    <property type="molecule type" value="Genomic_DNA"/>
</dbReference>
<evidence type="ECO:0000313" key="2">
    <source>
        <dbReference type="Proteomes" id="UP001165586"/>
    </source>
</evidence>
<evidence type="ECO:0000313" key="1">
    <source>
        <dbReference type="EMBL" id="MCS5737271.1"/>
    </source>
</evidence>
<dbReference type="Proteomes" id="UP001165586">
    <property type="component" value="Unassembled WGS sequence"/>
</dbReference>
<protein>
    <submittedName>
        <fullName evidence="1">Uncharacterized protein</fullName>
    </submittedName>
</protein>
<keyword evidence="2" id="KW-1185">Reference proteome</keyword>